<feature type="chain" id="PRO_5047093898" evidence="5">
    <location>
        <begin position="20"/>
        <end position="484"/>
    </location>
</feature>
<evidence type="ECO:0000256" key="3">
    <source>
        <dbReference type="ARBA" id="ARBA00022801"/>
    </source>
</evidence>
<dbReference type="InterPro" id="IPR050738">
    <property type="entry name" value="Sulfatase"/>
</dbReference>
<keyword evidence="2" id="KW-0479">Metal-binding</keyword>
<gene>
    <name evidence="7" type="ORF">J7I43_21720</name>
</gene>
<dbReference type="Pfam" id="PF00884">
    <property type="entry name" value="Sulfatase"/>
    <property type="match status" value="1"/>
</dbReference>
<dbReference type="RefSeq" id="WP_209147974.1">
    <property type="nucleotide sequence ID" value="NZ_JAGHKP010000004.1"/>
</dbReference>
<dbReference type="Gene3D" id="3.40.720.10">
    <property type="entry name" value="Alkaline Phosphatase, subunit A"/>
    <property type="match status" value="1"/>
</dbReference>
<dbReference type="Gene3D" id="3.30.1120.10">
    <property type="match status" value="1"/>
</dbReference>
<keyword evidence="5" id="KW-0732">Signal</keyword>
<evidence type="ECO:0000256" key="5">
    <source>
        <dbReference type="SAM" id="SignalP"/>
    </source>
</evidence>
<evidence type="ECO:0000256" key="4">
    <source>
        <dbReference type="ARBA" id="ARBA00022837"/>
    </source>
</evidence>
<proteinExistence type="inferred from homology"/>
<dbReference type="InterPro" id="IPR017850">
    <property type="entry name" value="Alkaline_phosphatase_core_sf"/>
</dbReference>
<feature type="signal peptide" evidence="5">
    <location>
        <begin position="1"/>
        <end position="19"/>
    </location>
</feature>
<comment type="similarity">
    <text evidence="1">Belongs to the sulfatase family.</text>
</comment>
<organism evidence="7 8">
    <name type="scientific">Chitinophaga chungangae</name>
    <dbReference type="NCBI Taxonomy" id="2821488"/>
    <lineage>
        <taxon>Bacteria</taxon>
        <taxon>Pseudomonadati</taxon>
        <taxon>Bacteroidota</taxon>
        <taxon>Chitinophagia</taxon>
        <taxon>Chitinophagales</taxon>
        <taxon>Chitinophagaceae</taxon>
        <taxon>Chitinophaga</taxon>
    </lineage>
</organism>
<reference evidence="8" key="1">
    <citation type="submission" date="2021-03" db="EMBL/GenBank/DDBJ databases">
        <title>Assistant Professor.</title>
        <authorList>
            <person name="Huq M.A."/>
        </authorList>
    </citation>
    <scope>NUCLEOTIDE SEQUENCE [LARGE SCALE GENOMIC DNA]</scope>
    <source>
        <strain evidence="8">MAH-28</strain>
    </source>
</reference>
<feature type="domain" description="Sulfatase N-terminal" evidence="6">
    <location>
        <begin position="29"/>
        <end position="350"/>
    </location>
</feature>
<dbReference type="Pfam" id="PF14707">
    <property type="entry name" value="Sulfatase_C"/>
    <property type="match status" value="1"/>
</dbReference>
<evidence type="ECO:0000256" key="2">
    <source>
        <dbReference type="ARBA" id="ARBA00022723"/>
    </source>
</evidence>
<dbReference type="CDD" id="cd16026">
    <property type="entry name" value="GALNS_like"/>
    <property type="match status" value="1"/>
</dbReference>
<keyword evidence="3" id="KW-0378">Hydrolase</keyword>
<accession>A0ABS3YJJ6</accession>
<dbReference type="EMBL" id="JAGHKP010000004">
    <property type="protein sequence ID" value="MBO9154862.1"/>
    <property type="molecule type" value="Genomic_DNA"/>
</dbReference>
<evidence type="ECO:0000313" key="7">
    <source>
        <dbReference type="EMBL" id="MBO9154862.1"/>
    </source>
</evidence>
<evidence type="ECO:0000313" key="8">
    <source>
        <dbReference type="Proteomes" id="UP000679126"/>
    </source>
</evidence>
<sequence length="484" mass="52643">MIKKIMAFSLLAIAAAAICSFIPPKAPKPNVVIIFMDDMGYGDPVCFGGGPYKTPNLDRMAANGMRFTSFYAAQAVCSASRAGLLTGCYPNRIGIAGALSPTSKIALNNEEETIAEILKAQGYVTGMAGKWHLGAKRPFLPQQNGFDSYLGLPYSNDMWPVHYDGVPYADTAKNNRKNYPPLPLIDGSDTKRIIRTLEDQAELTGLYTERACSFIRENKNKPFFLYLAHSMPHVPIAVAKKFRGTSGAGLFGDLMQELDASIGQVLKTLEENGLSKNTLVIFTSDNGPWLNFGNHAGNTAGLREGKGTSYEGGQRVPCIMQWPGHIPAGTVTSKVASTIDVLPTVAAICGANLPKKKIDGISILSLLKGEKDANPRDHFVYYYGHNQLEAIRKGNYKLVFPHKARTYKQNLPGYDGFPGAQPNIEAPMALFDLRLDPGETLDVQAKFPEVVKDLQALADTYRKTLGDALTDTKGTENREPGSVN</sequence>
<name>A0ABS3YJJ6_9BACT</name>
<dbReference type="InterPro" id="IPR024607">
    <property type="entry name" value="Sulfatase_CS"/>
</dbReference>
<keyword evidence="8" id="KW-1185">Reference proteome</keyword>
<dbReference type="SUPFAM" id="SSF53649">
    <property type="entry name" value="Alkaline phosphatase-like"/>
    <property type="match status" value="1"/>
</dbReference>
<dbReference type="PANTHER" id="PTHR42693:SF53">
    <property type="entry name" value="ENDO-4-O-SULFATASE"/>
    <property type="match status" value="1"/>
</dbReference>
<comment type="caution">
    <text evidence="7">The sequence shown here is derived from an EMBL/GenBank/DDBJ whole genome shotgun (WGS) entry which is preliminary data.</text>
</comment>
<evidence type="ECO:0000259" key="6">
    <source>
        <dbReference type="Pfam" id="PF00884"/>
    </source>
</evidence>
<dbReference type="Proteomes" id="UP000679126">
    <property type="component" value="Unassembled WGS sequence"/>
</dbReference>
<keyword evidence="4" id="KW-0106">Calcium</keyword>
<dbReference type="PROSITE" id="PS00149">
    <property type="entry name" value="SULFATASE_2"/>
    <property type="match status" value="1"/>
</dbReference>
<protein>
    <submittedName>
        <fullName evidence="7">Sulfatase</fullName>
    </submittedName>
</protein>
<evidence type="ECO:0000256" key="1">
    <source>
        <dbReference type="ARBA" id="ARBA00008779"/>
    </source>
</evidence>
<dbReference type="PANTHER" id="PTHR42693">
    <property type="entry name" value="ARYLSULFATASE FAMILY MEMBER"/>
    <property type="match status" value="1"/>
</dbReference>
<dbReference type="InterPro" id="IPR000917">
    <property type="entry name" value="Sulfatase_N"/>
</dbReference>